<dbReference type="GO" id="GO:0000139">
    <property type="term" value="C:Golgi membrane"/>
    <property type="evidence" value="ECO:0007669"/>
    <property type="project" value="UniProtKB-SubCell"/>
</dbReference>
<dbReference type="EMBL" id="OV696687">
    <property type="protein sequence ID" value="CAH1253898.1"/>
    <property type="molecule type" value="Genomic_DNA"/>
</dbReference>
<dbReference type="Gene3D" id="3.40.50.300">
    <property type="entry name" value="P-loop containing nucleotide triphosphate hydrolases"/>
    <property type="match status" value="1"/>
</dbReference>
<dbReference type="GO" id="GO:0009247">
    <property type="term" value="P:glycolipid biosynthetic process"/>
    <property type="evidence" value="ECO:0007669"/>
    <property type="project" value="InterPro"/>
</dbReference>
<evidence type="ECO:0000256" key="3">
    <source>
        <dbReference type="ARBA" id="ARBA00022679"/>
    </source>
</evidence>
<evidence type="ECO:0000256" key="7">
    <source>
        <dbReference type="ARBA" id="ARBA00023034"/>
    </source>
</evidence>
<evidence type="ECO:0000256" key="6">
    <source>
        <dbReference type="ARBA" id="ARBA00022989"/>
    </source>
</evidence>
<evidence type="ECO:0000256" key="9">
    <source>
        <dbReference type="ARBA" id="ARBA00023180"/>
    </source>
</evidence>
<dbReference type="PANTHER" id="PTHR14647">
    <property type="entry name" value="GALACTOSE-3-O-SULFOTRANSFERASE"/>
    <property type="match status" value="1"/>
</dbReference>
<sequence>MASTRQRAVCGFALLLVGILSLLASMRYRERYRLSMDPIMRSSRGRACKPDTKVAFIKLHKTGGSTIMQVLHRFGYLRNLSYVQPSGNNINQLYPYGLQDIRKYLPPEEKEFDILTYHTIYDRPRITKLLSQNATFVTILREPMERLKSAFNYYQLARRFRIPGPNALKTFLENPGRYDNKVDVRSSGAPISATKNPMAVELGFPLKDLPFNHSTAVKEQNIRDFVDKISREFGLVMVTEYFDESLVLLRRLLCWDMQDILYFKYNSYEYELRKNTVPEHLVQNYRQHDAIDYALYDHFNRTLWGKINMAGSNFQEELAHFRWLQAKMRTHCNREFYDFAPMYIGETAWNAGFHIDSTFCTWMKTWHMCYFTLLRDRNVRIQQDKQKIPRARRLPRTGGIYSDPYCVLCENIKKHCTVHEYVTHLYHEGFLSPSQSSSSKITSIKSRHGGKPQPIS</sequence>
<dbReference type="InterPro" id="IPR009729">
    <property type="entry name" value="Gal-3-0_sulfotransfrase"/>
</dbReference>
<dbReference type="Proteomes" id="UP000838412">
    <property type="component" value="Chromosome 2"/>
</dbReference>
<feature type="region of interest" description="Disordered" evidence="10">
    <location>
        <begin position="432"/>
        <end position="456"/>
    </location>
</feature>
<evidence type="ECO:0000256" key="5">
    <source>
        <dbReference type="ARBA" id="ARBA00022968"/>
    </source>
</evidence>
<dbReference type="OrthoDB" id="514299at2759"/>
<keyword evidence="9" id="KW-0325">Glycoprotein</keyword>
<keyword evidence="12" id="KW-1185">Reference proteome</keyword>
<keyword evidence="8" id="KW-0472">Membrane</keyword>
<proteinExistence type="inferred from homology"/>
<reference evidence="11" key="1">
    <citation type="submission" date="2022-01" db="EMBL/GenBank/DDBJ databases">
        <authorList>
            <person name="Braso-Vives M."/>
        </authorList>
    </citation>
    <scope>NUCLEOTIDE SEQUENCE</scope>
</reference>
<keyword evidence="3" id="KW-0808">Transferase</keyword>
<evidence type="ECO:0000256" key="8">
    <source>
        <dbReference type="ARBA" id="ARBA00023136"/>
    </source>
</evidence>
<keyword evidence="5" id="KW-0735">Signal-anchor</keyword>
<dbReference type="GO" id="GO:0001733">
    <property type="term" value="F:galactosylceramide sulfotransferase activity"/>
    <property type="evidence" value="ECO:0007669"/>
    <property type="project" value="InterPro"/>
</dbReference>
<keyword evidence="7" id="KW-0333">Golgi apparatus</keyword>
<keyword evidence="6" id="KW-1133">Transmembrane helix</keyword>
<dbReference type="SUPFAM" id="SSF52540">
    <property type="entry name" value="P-loop containing nucleoside triphosphate hydrolases"/>
    <property type="match status" value="1"/>
</dbReference>
<protein>
    <submittedName>
        <fullName evidence="11">GAL3ST1 protein</fullName>
    </submittedName>
</protein>
<dbReference type="Pfam" id="PF06990">
    <property type="entry name" value="Gal-3-0_sulfotr"/>
    <property type="match status" value="1"/>
</dbReference>
<keyword evidence="4" id="KW-0812">Transmembrane</keyword>
<name>A0A8K0EJX7_BRALA</name>
<dbReference type="InterPro" id="IPR027417">
    <property type="entry name" value="P-loop_NTPase"/>
</dbReference>
<accession>A0A8K0EJX7</accession>
<evidence type="ECO:0000256" key="4">
    <source>
        <dbReference type="ARBA" id="ARBA00022692"/>
    </source>
</evidence>
<comment type="subcellular location">
    <subcellularLocation>
        <location evidence="1">Golgi apparatus membrane</location>
        <topology evidence="1">Single-pass type II membrane protein</topology>
    </subcellularLocation>
</comment>
<evidence type="ECO:0000313" key="12">
    <source>
        <dbReference type="Proteomes" id="UP000838412"/>
    </source>
</evidence>
<organism evidence="11 12">
    <name type="scientific">Branchiostoma lanceolatum</name>
    <name type="common">Common lancelet</name>
    <name type="synonym">Amphioxus lanceolatum</name>
    <dbReference type="NCBI Taxonomy" id="7740"/>
    <lineage>
        <taxon>Eukaryota</taxon>
        <taxon>Metazoa</taxon>
        <taxon>Chordata</taxon>
        <taxon>Cephalochordata</taxon>
        <taxon>Leptocardii</taxon>
        <taxon>Amphioxiformes</taxon>
        <taxon>Branchiostomatidae</taxon>
        <taxon>Branchiostoma</taxon>
    </lineage>
</organism>
<dbReference type="PANTHER" id="PTHR14647:SF87">
    <property type="entry name" value="PUTATIVE-RELATED"/>
    <property type="match status" value="1"/>
</dbReference>
<comment type="similarity">
    <text evidence="2">Belongs to the galactose-3-O-sulfotransferase family.</text>
</comment>
<feature type="compositionally biased region" description="Low complexity" evidence="10">
    <location>
        <begin position="432"/>
        <end position="444"/>
    </location>
</feature>
<gene>
    <name evidence="11" type="primary">GAL3ST1</name>
    <name evidence="11" type="ORF">BLAG_LOCUS13500</name>
</gene>
<evidence type="ECO:0000256" key="1">
    <source>
        <dbReference type="ARBA" id="ARBA00004323"/>
    </source>
</evidence>
<evidence type="ECO:0000313" key="11">
    <source>
        <dbReference type="EMBL" id="CAH1253898.1"/>
    </source>
</evidence>
<evidence type="ECO:0000256" key="10">
    <source>
        <dbReference type="SAM" id="MobiDB-lite"/>
    </source>
</evidence>
<dbReference type="AlphaFoldDB" id="A0A8K0EJX7"/>
<evidence type="ECO:0000256" key="2">
    <source>
        <dbReference type="ARBA" id="ARBA00008124"/>
    </source>
</evidence>